<evidence type="ECO:0000313" key="8">
    <source>
        <dbReference type="Proteomes" id="UP001497457"/>
    </source>
</evidence>
<dbReference type="SUPFAM" id="SSF53335">
    <property type="entry name" value="S-adenosyl-L-methionine-dependent methyltransferases"/>
    <property type="match status" value="1"/>
</dbReference>
<dbReference type="FunFam" id="1.10.10.10:FF:000357">
    <property type="entry name" value="Caffeic acid 3-O-methyltransferase"/>
    <property type="match status" value="1"/>
</dbReference>
<dbReference type="Pfam" id="PF08100">
    <property type="entry name" value="Dimerisation"/>
    <property type="match status" value="1"/>
</dbReference>
<sequence>MASYANATVAASQHDTTSDDEACKYALELLSGYIVPMTLKAVIELGVIDELLAAGGRAVTPEHLVAARRWPRPAEAAAAVDRMLRFLASHSVVRCTTEAGPGGKPRRSYAAAPVCKWLALAAARDGGQGSMAPLGLMNLDKAFMETWYYMKDAVSEGVTPTEKAYGMPLFQHLGSNEASNTLFNEAMAGHSEVITKKLLELYRGFDGVDVLVDVGGGTGATLRMITAQHKHIRGVNYDLPHVIAQAPPVQGVEHVGGSMFDYIPSGNAILLKWILHLWCDEECVKILKNCHRALPADGKVIVIEYVLPASPEPTLAAQGAFHLDVAMLNRLAGAKERTEQEFAELAAEAGFSGGCRATYIFAYAWALEFTK</sequence>
<evidence type="ECO:0000256" key="4">
    <source>
        <dbReference type="PIRSR" id="PIRSR005739-1"/>
    </source>
</evidence>
<dbReference type="InterPro" id="IPR016461">
    <property type="entry name" value="COMT-like"/>
</dbReference>
<dbReference type="PIRSF" id="PIRSF005739">
    <property type="entry name" value="O-mtase"/>
    <property type="match status" value="1"/>
</dbReference>
<name>A0ABC8WT87_9POAL</name>
<dbReference type="InterPro" id="IPR029063">
    <property type="entry name" value="SAM-dependent_MTases_sf"/>
</dbReference>
<dbReference type="GO" id="GO:0008168">
    <property type="term" value="F:methyltransferase activity"/>
    <property type="evidence" value="ECO:0007669"/>
    <property type="project" value="UniProtKB-KW"/>
</dbReference>
<organism evidence="7 8">
    <name type="scientific">Urochloa decumbens</name>
    <dbReference type="NCBI Taxonomy" id="240449"/>
    <lineage>
        <taxon>Eukaryota</taxon>
        <taxon>Viridiplantae</taxon>
        <taxon>Streptophyta</taxon>
        <taxon>Embryophyta</taxon>
        <taxon>Tracheophyta</taxon>
        <taxon>Spermatophyta</taxon>
        <taxon>Magnoliopsida</taxon>
        <taxon>Liliopsida</taxon>
        <taxon>Poales</taxon>
        <taxon>Poaceae</taxon>
        <taxon>PACMAD clade</taxon>
        <taxon>Panicoideae</taxon>
        <taxon>Panicodae</taxon>
        <taxon>Paniceae</taxon>
        <taxon>Melinidinae</taxon>
        <taxon>Urochloa</taxon>
    </lineage>
</organism>
<dbReference type="InterPro" id="IPR012967">
    <property type="entry name" value="COMT_dimerisation"/>
</dbReference>
<keyword evidence="8" id="KW-1185">Reference proteome</keyword>
<protein>
    <submittedName>
        <fullName evidence="7">Uncharacterized protein</fullName>
    </submittedName>
</protein>
<evidence type="ECO:0000259" key="5">
    <source>
        <dbReference type="Pfam" id="PF00891"/>
    </source>
</evidence>
<dbReference type="Gene3D" id="3.40.50.150">
    <property type="entry name" value="Vaccinia Virus protein VP39"/>
    <property type="match status" value="1"/>
</dbReference>
<feature type="domain" description="O-methyltransferase C-terminal" evidence="5">
    <location>
        <begin position="147"/>
        <end position="352"/>
    </location>
</feature>
<dbReference type="AlphaFoldDB" id="A0ABC8WT87"/>
<evidence type="ECO:0000313" key="7">
    <source>
        <dbReference type="EMBL" id="CAL4913262.1"/>
    </source>
</evidence>
<feature type="domain" description="O-methyltransferase dimerisation" evidence="6">
    <location>
        <begin position="27"/>
        <end position="118"/>
    </location>
</feature>
<dbReference type="FunFam" id="3.40.50.150:FF:000061">
    <property type="entry name" value="Caffeic acid O-methyltransferase"/>
    <property type="match status" value="1"/>
</dbReference>
<proteinExistence type="predicted"/>
<keyword evidence="1" id="KW-0489">Methyltransferase</keyword>
<gene>
    <name evidence="7" type="ORF">URODEC1_LOCUS16124</name>
</gene>
<accession>A0ABC8WT87</accession>
<dbReference type="PROSITE" id="PS51683">
    <property type="entry name" value="SAM_OMT_II"/>
    <property type="match status" value="1"/>
</dbReference>
<reference evidence="8" key="1">
    <citation type="submission" date="2024-06" db="EMBL/GenBank/DDBJ databases">
        <authorList>
            <person name="Ryan C."/>
        </authorList>
    </citation>
    <scope>NUCLEOTIDE SEQUENCE [LARGE SCALE GENOMIC DNA]</scope>
</reference>
<dbReference type="Gene3D" id="1.10.10.10">
    <property type="entry name" value="Winged helix-like DNA-binding domain superfamily/Winged helix DNA-binding domain"/>
    <property type="match status" value="1"/>
</dbReference>
<dbReference type="InterPro" id="IPR001077">
    <property type="entry name" value="COMT_C"/>
</dbReference>
<dbReference type="InterPro" id="IPR036390">
    <property type="entry name" value="WH_DNA-bd_sf"/>
</dbReference>
<evidence type="ECO:0000256" key="3">
    <source>
        <dbReference type="ARBA" id="ARBA00022691"/>
    </source>
</evidence>
<dbReference type="SUPFAM" id="SSF46785">
    <property type="entry name" value="Winged helix' DNA-binding domain"/>
    <property type="match status" value="1"/>
</dbReference>
<reference evidence="7 8" key="2">
    <citation type="submission" date="2024-10" db="EMBL/GenBank/DDBJ databases">
        <authorList>
            <person name="Ryan C."/>
        </authorList>
    </citation>
    <scope>NUCLEOTIDE SEQUENCE [LARGE SCALE GENOMIC DNA]</scope>
</reference>
<keyword evidence="2" id="KW-0808">Transferase</keyword>
<dbReference type="PANTHER" id="PTHR11746">
    <property type="entry name" value="O-METHYLTRANSFERASE"/>
    <property type="match status" value="1"/>
</dbReference>
<evidence type="ECO:0000259" key="6">
    <source>
        <dbReference type="Pfam" id="PF08100"/>
    </source>
</evidence>
<dbReference type="Pfam" id="PF00891">
    <property type="entry name" value="Methyltransf_2"/>
    <property type="match status" value="1"/>
</dbReference>
<evidence type="ECO:0000256" key="1">
    <source>
        <dbReference type="ARBA" id="ARBA00022603"/>
    </source>
</evidence>
<dbReference type="EMBL" id="OZ075123">
    <property type="protein sequence ID" value="CAL4913262.1"/>
    <property type="molecule type" value="Genomic_DNA"/>
</dbReference>
<dbReference type="InterPro" id="IPR036388">
    <property type="entry name" value="WH-like_DNA-bd_sf"/>
</dbReference>
<dbReference type="Proteomes" id="UP001497457">
    <property type="component" value="Chromosome 13rd"/>
</dbReference>
<keyword evidence="3" id="KW-0949">S-adenosyl-L-methionine</keyword>
<dbReference type="CDD" id="cd02440">
    <property type="entry name" value="AdoMet_MTases"/>
    <property type="match status" value="1"/>
</dbReference>
<feature type="active site" description="Proton acceptor" evidence="4">
    <location>
        <position position="276"/>
    </location>
</feature>
<dbReference type="GO" id="GO:0032259">
    <property type="term" value="P:methylation"/>
    <property type="evidence" value="ECO:0007669"/>
    <property type="project" value="UniProtKB-KW"/>
</dbReference>
<evidence type="ECO:0000256" key="2">
    <source>
        <dbReference type="ARBA" id="ARBA00022679"/>
    </source>
</evidence>